<evidence type="ECO:0000313" key="2">
    <source>
        <dbReference type="Proteomes" id="UP000314294"/>
    </source>
</evidence>
<accession>A0A4Z2JBT6</accession>
<name>A0A4Z2JBT6_9TELE</name>
<keyword evidence="2" id="KW-1185">Reference proteome</keyword>
<dbReference type="EMBL" id="SRLO01000013">
    <property type="protein sequence ID" value="TNN86772.1"/>
    <property type="molecule type" value="Genomic_DNA"/>
</dbReference>
<dbReference type="AlphaFoldDB" id="A0A4Z2JBT6"/>
<organism evidence="1 2">
    <name type="scientific">Liparis tanakae</name>
    <name type="common">Tanaka's snailfish</name>
    <dbReference type="NCBI Taxonomy" id="230148"/>
    <lineage>
        <taxon>Eukaryota</taxon>
        <taxon>Metazoa</taxon>
        <taxon>Chordata</taxon>
        <taxon>Craniata</taxon>
        <taxon>Vertebrata</taxon>
        <taxon>Euteleostomi</taxon>
        <taxon>Actinopterygii</taxon>
        <taxon>Neopterygii</taxon>
        <taxon>Teleostei</taxon>
        <taxon>Neoteleostei</taxon>
        <taxon>Acanthomorphata</taxon>
        <taxon>Eupercaria</taxon>
        <taxon>Perciformes</taxon>
        <taxon>Cottioidei</taxon>
        <taxon>Cottales</taxon>
        <taxon>Liparidae</taxon>
        <taxon>Liparis</taxon>
    </lineage>
</organism>
<reference evidence="1 2" key="1">
    <citation type="submission" date="2019-03" db="EMBL/GenBank/DDBJ databases">
        <title>First draft genome of Liparis tanakae, snailfish: a comprehensive survey of snailfish specific genes.</title>
        <authorList>
            <person name="Kim W."/>
            <person name="Song I."/>
            <person name="Jeong J.-H."/>
            <person name="Kim D."/>
            <person name="Kim S."/>
            <person name="Ryu S."/>
            <person name="Song J.Y."/>
            <person name="Lee S.K."/>
        </authorList>
    </citation>
    <scope>NUCLEOTIDE SEQUENCE [LARGE SCALE GENOMIC DNA]</scope>
    <source>
        <tissue evidence="1">Muscle</tissue>
    </source>
</reference>
<sequence>MPARRAHRYDALLLHATRRVVEVRKLHGHLVVDGQEELLALLQLALQLFTLAHSTEPHDSSDHSGSELRGKSIGCAGETGELLIDLSRP</sequence>
<evidence type="ECO:0000313" key="1">
    <source>
        <dbReference type="EMBL" id="TNN86772.1"/>
    </source>
</evidence>
<dbReference type="Proteomes" id="UP000314294">
    <property type="component" value="Unassembled WGS sequence"/>
</dbReference>
<protein>
    <submittedName>
        <fullName evidence="1">Uncharacterized protein</fullName>
    </submittedName>
</protein>
<comment type="caution">
    <text evidence="1">The sequence shown here is derived from an EMBL/GenBank/DDBJ whole genome shotgun (WGS) entry which is preliminary data.</text>
</comment>
<proteinExistence type="predicted"/>
<gene>
    <name evidence="1" type="ORF">EYF80_002955</name>
</gene>